<keyword evidence="1" id="KW-0812">Transmembrane</keyword>
<feature type="transmembrane region" description="Helical" evidence="1">
    <location>
        <begin position="102"/>
        <end position="123"/>
    </location>
</feature>
<dbReference type="EMBL" id="DXBU01000182">
    <property type="protein sequence ID" value="HIZ23747.1"/>
    <property type="molecule type" value="Genomic_DNA"/>
</dbReference>
<feature type="transmembrane region" description="Helical" evidence="1">
    <location>
        <begin position="45"/>
        <end position="65"/>
    </location>
</feature>
<sequence length="262" mass="29250">MKETMELVLSAWNAYWGEGLYQYLLIAAVLYLLFAGRKTKERRTLALYVLLAGGIFAFPVTAEILHRCIGKSVYWRILWILPAAGVIALAAAEWIKGRRSALAQFFLVLLSAGLIAVSGKSVWQAGAYEEVHNYQKVPDEVAGICEIIRKDAGEDEVRFASDDFVASYARVYDPSFLMPYGRAGRGAKMRASVLLYQEMTSASPNYKKIGRLSRARRCNYIAVKITEESQKDILAYTGYQEIGTAGAYGVFRFERPPWADAG</sequence>
<keyword evidence="1" id="KW-0472">Membrane</keyword>
<proteinExistence type="predicted"/>
<feature type="transmembrane region" description="Helical" evidence="1">
    <location>
        <begin position="20"/>
        <end position="36"/>
    </location>
</feature>
<dbReference type="Proteomes" id="UP000824041">
    <property type="component" value="Unassembled WGS sequence"/>
</dbReference>
<reference evidence="2" key="2">
    <citation type="submission" date="2021-04" db="EMBL/GenBank/DDBJ databases">
        <authorList>
            <person name="Gilroy R."/>
        </authorList>
    </citation>
    <scope>NUCLEOTIDE SEQUENCE</scope>
    <source>
        <strain evidence="2">14324</strain>
    </source>
</reference>
<evidence type="ECO:0000256" key="1">
    <source>
        <dbReference type="SAM" id="Phobius"/>
    </source>
</evidence>
<evidence type="ECO:0000313" key="3">
    <source>
        <dbReference type="Proteomes" id="UP000824041"/>
    </source>
</evidence>
<dbReference type="AlphaFoldDB" id="A0A9D2IVA9"/>
<feature type="transmembrane region" description="Helical" evidence="1">
    <location>
        <begin position="77"/>
        <end position="95"/>
    </location>
</feature>
<evidence type="ECO:0000313" key="2">
    <source>
        <dbReference type="EMBL" id="HIZ23747.1"/>
    </source>
</evidence>
<accession>A0A9D2IVA9</accession>
<protein>
    <submittedName>
        <fullName evidence="2">Uncharacterized protein</fullName>
    </submittedName>
</protein>
<comment type="caution">
    <text evidence="2">The sequence shown here is derived from an EMBL/GenBank/DDBJ whole genome shotgun (WGS) entry which is preliminary data.</text>
</comment>
<keyword evidence="1" id="KW-1133">Transmembrane helix</keyword>
<name>A0A9D2IVA9_9FIRM</name>
<reference evidence="2" key="1">
    <citation type="journal article" date="2021" name="PeerJ">
        <title>Extensive microbial diversity within the chicken gut microbiome revealed by metagenomics and culture.</title>
        <authorList>
            <person name="Gilroy R."/>
            <person name="Ravi A."/>
            <person name="Getino M."/>
            <person name="Pursley I."/>
            <person name="Horton D.L."/>
            <person name="Alikhan N.F."/>
            <person name="Baker D."/>
            <person name="Gharbi K."/>
            <person name="Hall N."/>
            <person name="Watson M."/>
            <person name="Adriaenssens E.M."/>
            <person name="Foster-Nyarko E."/>
            <person name="Jarju S."/>
            <person name="Secka A."/>
            <person name="Antonio M."/>
            <person name="Oren A."/>
            <person name="Chaudhuri R.R."/>
            <person name="La Ragione R."/>
            <person name="Hildebrand F."/>
            <person name="Pallen M.J."/>
        </authorList>
    </citation>
    <scope>NUCLEOTIDE SEQUENCE</scope>
    <source>
        <strain evidence="2">14324</strain>
    </source>
</reference>
<gene>
    <name evidence="2" type="ORF">IAA21_13330</name>
</gene>
<organism evidence="2 3">
    <name type="scientific">Candidatus Blautia faecigallinarum</name>
    <dbReference type="NCBI Taxonomy" id="2838488"/>
    <lineage>
        <taxon>Bacteria</taxon>
        <taxon>Bacillati</taxon>
        <taxon>Bacillota</taxon>
        <taxon>Clostridia</taxon>
        <taxon>Lachnospirales</taxon>
        <taxon>Lachnospiraceae</taxon>
        <taxon>Blautia</taxon>
    </lineage>
</organism>